<dbReference type="Proteomes" id="UP000052978">
    <property type="component" value="Unassembled WGS sequence"/>
</dbReference>
<name>S7N8M8_MYOBR</name>
<organism evidence="2 3">
    <name type="scientific">Myotis brandtii</name>
    <name type="common">Brandt's bat</name>
    <dbReference type="NCBI Taxonomy" id="109478"/>
    <lineage>
        <taxon>Eukaryota</taxon>
        <taxon>Metazoa</taxon>
        <taxon>Chordata</taxon>
        <taxon>Craniata</taxon>
        <taxon>Vertebrata</taxon>
        <taxon>Euteleostomi</taxon>
        <taxon>Mammalia</taxon>
        <taxon>Eutheria</taxon>
        <taxon>Laurasiatheria</taxon>
        <taxon>Chiroptera</taxon>
        <taxon>Yangochiroptera</taxon>
        <taxon>Vespertilionidae</taxon>
        <taxon>Myotis</taxon>
    </lineage>
</organism>
<evidence type="ECO:0000313" key="3">
    <source>
        <dbReference type="Proteomes" id="UP000052978"/>
    </source>
</evidence>
<dbReference type="EMBL" id="KE163518">
    <property type="protein sequence ID" value="EPQ12540.1"/>
    <property type="molecule type" value="Genomic_DNA"/>
</dbReference>
<feature type="compositionally biased region" description="Basic and acidic residues" evidence="1">
    <location>
        <begin position="129"/>
        <end position="138"/>
    </location>
</feature>
<dbReference type="AlphaFoldDB" id="S7N8M8"/>
<reference evidence="2 3" key="1">
    <citation type="journal article" date="2013" name="Nat. Commun.">
        <title>Genome analysis reveals insights into physiology and longevity of the Brandt's bat Myotis brandtii.</title>
        <authorList>
            <person name="Seim I."/>
            <person name="Fang X."/>
            <person name="Xiong Z."/>
            <person name="Lobanov A.V."/>
            <person name="Huang Z."/>
            <person name="Ma S."/>
            <person name="Feng Y."/>
            <person name="Turanov A.A."/>
            <person name="Zhu Y."/>
            <person name="Lenz T.L."/>
            <person name="Gerashchenko M.V."/>
            <person name="Fan D."/>
            <person name="Hee Yim S."/>
            <person name="Yao X."/>
            <person name="Jordan D."/>
            <person name="Xiong Y."/>
            <person name="Ma Y."/>
            <person name="Lyapunov A.N."/>
            <person name="Chen G."/>
            <person name="Kulakova O.I."/>
            <person name="Sun Y."/>
            <person name="Lee S.G."/>
            <person name="Bronson R.T."/>
            <person name="Moskalev A.A."/>
            <person name="Sunyaev S.R."/>
            <person name="Zhang G."/>
            <person name="Krogh A."/>
            <person name="Wang J."/>
            <person name="Gladyshev V.N."/>
        </authorList>
    </citation>
    <scope>NUCLEOTIDE SEQUENCE [LARGE SCALE GENOMIC DNA]</scope>
</reference>
<sequence>MPDVADPLLSADEPISPKKPKSVPEPEPGDVEGEATCPLPSEWTSVRISPGEGAAGQDVLAVRVLVTSDDDSSSDAELNCSSRSSEASSTEPCEERPQQPDHPPLREPLSRHSSLREPLSRAASAQGPEEPRALHGEQRACLPGDRLAGSRDRGKEQRAPRPVSPAEDPATGDTNRRLRGGGAGT</sequence>
<feature type="compositionally biased region" description="Basic and acidic residues" evidence="1">
    <location>
        <begin position="93"/>
        <end position="119"/>
    </location>
</feature>
<keyword evidence="3" id="KW-1185">Reference proteome</keyword>
<accession>S7N8M8</accession>
<feature type="region of interest" description="Disordered" evidence="1">
    <location>
        <begin position="1"/>
        <end position="185"/>
    </location>
</feature>
<protein>
    <submittedName>
        <fullName evidence="2">Uncharacterized protein</fullName>
    </submittedName>
</protein>
<evidence type="ECO:0000256" key="1">
    <source>
        <dbReference type="SAM" id="MobiDB-lite"/>
    </source>
</evidence>
<evidence type="ECO:0000313" key="2">
    <source>
        <dbReference type="EMBL" id="EPQ12540.1"/>
    </source>
</evidence>
<proteinExistence type="predicted"/>
<feature type="compositionally biased region" description="Basic and acidic residues" evidence="1">
    <location>
        <begin position="148"/>
        <end position="159"/>
    </location>
</feature>
<gene>
    <name evidence="2" type="ORF">D623_10026883</name>
</gene>